<dbReference type="InterPro" id="IPR011123">
    <property type="entry name" value="Y_Y_Y"/>
</dbReference>
<dbReference type="Pfam" id="PF07495">
    <property type="entry name" value="Y_Y_Y"/>
    <property type="match status" value="6"/>
</dbReference>
<gene>
    <name evidence="2" type="ORF">Z955_05415</name>
</gene>
<dbReference type="EMBL" id="JDRY01000027">
    <property type="protein sequence ID" value="KGM99887.1"/>
    <property type="molecule type" value="Genomic_DNA"/>
</dbReference>
<proteinExistence type="predicted"/>
<accession>A0A0A0IFX8</accession>
<feature type="domain" description="Two component regulator three Y" evidence="1">
    <location>
        <begin position="29"/>
        <end position="83"/>
    </location>
</feature>
<feature type="domain" description="Two component regulator three Y" evidence="1">
    <location>
        <begin position="424"/>
        <end position="486"/>
    </location>
</feature>
<feature type="domain" description="Two component regulator three Y" evidence="1">
    <location>
        <begin position="326"/>
        <end position="389"/>
    </location>
</feature>
<dbReference type="Proteomes" id="UP000030014">
    <property type="component" value="Unassembled WGS sequence"/>
</dbReference>
<evidence type="ECO:0000259" key="1">
    <source>
        <dbReference type="Pfam" id="PF07495"/>
    </source>
</evidence>
<dbReference type="RefSeq" id="WP_039259370.1">
    <property type="nucleotide sequence ID" value="NZ_JDRY01000027.1"/>
</dbReference>
<name>A0A0A0IFX8_CLOBO</name>
<feature type="domain" description="Two component regulator three Y" evidence="1">
    <location>
        <begin position="231"/>
        <end position="295"/>
    </location>
</feature>
<evidence type="ECO:0000313" key="2">
    <source>
        <dbReference type="EMBL" id="KGM99887.1"/>
    </source>
</evidence>
<protein>
    <submittedName>
        <fullName evidence="2">Triple tyrosine motif-containing protein</fullName>
    </submittedName>
</protein>
<sequence>MNEIIIGCNEKSPKQKDGKVVIEILSHPNEDLLYKFIVGYDGTWETLKDFGNEKSLIWYPKKHGNYIIMVQARKKNGNKAFDYVSRREFYLEKPKKESNKKIKLKSGSRLISKIVLDKNILSIGEKLNVSVETKDDKLMFRYMINKNENWLLLKDYCPEKNFIWSANAPGKYEILVQCKYINSEKNFEDAMKIGFEVSAVQKLEITNFKCLNSTILKDEELVFEVEAKCDDTRTTLYKFLRLNEYGKVTCLQDFSTRKSLSYTETNSGKYKLLCLAKDMYSPKKYDDRAILYYNVKPYKDVIIDSFSSNMSSPQIVNENIQFKGVAQGGKDLRYRFIIEGSKNEDSGYLKEKIFNWKPTECGKYTITLWVKDVLCREKYEAQSKIEYKIDEIPREPVKISDVIVNKRENILIGDCINVKAIAKGGLKLLYSFIIKKDNRQYDKISYRKYNYINFTPEEQGKYEIEVRVRDKYSRKEFDASTVVSINAYEYIPAKIDYILVDPREYYLVGEQTVMNVITTDTKNILLKYSLMINGHVVEETDYIKSNRYILTPRCSGKYTIKVYAKNDKSKKEFDSAKEISMLVHEASPIRNTVLKCDRVDFFCNEPVNVTAEGSGGKDVIYEFYLMEKGEWNLVQKYSKKGYYSFIPFSKGVYKILALAKSNNKQISYEDYCMIEIKVGERIESDKAILDNIQNLNCAI</sequence>
<dbReference type="NCBIfam" id="NF010681">
    <property type="entry name" value="PRK14081.1"/>
    <property type="match status" value="1"/>
</dbReference>
<feature type="domain" description="Two component regulator three Y" evidence="1">
    <location>
        <begin position="520"/>
        <end position="580"/>
    </location>
</feature>
<comment type="caution">
    <text evidence="2">The sequence shown here is derived from an EMBL/GenBank/DDBJ whole genome shotgun (WGS) entry which is preliminary data.</text>
</comment>
<reference evidence="2 3" key="1">
    <citation type="submission" date="2014-01" db="EMBL/GenBank/DDBJ databases">
        <title>Plasmidome dynamics in the species complex Clostridium novyi sensu lato converts strains of independent lineages into distinctly different pathogens.</title>
        <authorList>
            <person name="Skarin H."/>
            <person name="Segerman B."/>
        </authorList>
    </citation>
    <scope>NUCLEOTIDE SEQUENCE [LARGE SCALE GENOMIC DNA]</scope>
    <source>
        <strain evidence="2 3">DC5</strain>
    </source>
</reference>
<feature type="domain" description="Two component regulator three Y" evidence="1">
    <location>
        <begin position="134"/>
        <end position="197"/>
    </location>
</feature>
<dbReference type="AlphaFoldDB" id="A0A0A0IFX8"/>
<organism evidence="2 3">
    <name type="scientific">Clostridium botulinum C/D str. DC5</name>
    <dbReference type="NCBI Taxonomy" id="1443128"/>
    <lineage>
        <taxon>Bacteria</taxon>
        <taxon>Bacillati</taxon>
        <taxon>Bacillota</taxon>
        <taxon>Clostridia</taxon>
        <taxon>Eubacteriales</taxon>
        <taxon>Clostridiaceae</taxon>
        <taxon>Clostridium</taxon>
    </lineage>
</organism>
<evidence type="ECO:0000313" key="3">
    <source>
        <dbReference type="Proteomes" id="UP000030014"/>
    </source>
</evidence>